<protein>
    <submittedName>
        <fullName evidence="5">Related to URB1 Nucleolar required for the normal accumulation of 25S and rRNAs</fullName>
    </submittedName>
</protein>
<feature type="domain" description="URB1 C-terminal" evidence="3">
    <location>
        <begin position="882"/>
        <end position="1081"/>
    </location>
</feature>
<dbReference type="InterPro" id="IPR032436">
    <property type="entry name" value="URB1_C"/>
</dbReference>
<dbReference type="Proteomes" id="UP001296104">
    <property type="component" value="Unassembled WGS sequence"/>
</dbReference>
<dbReference type="InterPro" id="IPR059018">
    <property type="entry name" value="HEAT_URB1"/>
</dbReference>
<evidence type="ECO:0000259" key="3">
    <source>
        <dbReference type="Pfam" id="PF16201"/>
    </source>
</evidence>
<gene>
    <name evidence="5" type="ORF">LECACI_7A002880</name>
</gene>
<reference evidence="5" key="1">
    <citation type="submission" date="2023-11" db="EMBL/GenBank/DDBJ databases">
        <authorList>
            <person name="Alioto T."/>
            <person name="Alioto T."/>
            <person name="Gomez Garrido J."/>
        </authorList>
    </citation>
    <scope>NUCLEOTIDE SEQUENCE</scope>
</reference>
<evidence type="ECO:0000313" key="5">
    <source>
        <dbReference type="EMBL" id="CAK3927708.1"/>
    </source>
</evidence>
<dbReference type="GO" id="GO:0005730">
    <property type="term" value="C:nucleolus"/>
    <property type="evidence" value="ECO:0007669"/>
    <property type="project" value="TreeGrafter"/>
</dbReference>
<evidence type="ECO:0000313" key="6">
    <source>
        <dbReference type="Proteomes" id="UP001296104"/>
    </source>
</evidence>
<accession>A0AAI8YVS9</accession>
<feature type="domain" description="URB1 central HEAT repeat" evidence="4">
    <location>
        <begin position="633"/>
        <end position="817"/>
    </location>
</feature>
<feature type="domain" description="URB1 N-terminal" evidence="2">
    <location>
        <begin position="100"/>
        <end position="439"/>
    </location>
</feature>
<evidence type="ECO:0000259" key="4">
    <source>
        <dbReference type="Pfam" id="PF26140"/>
    </source>
</evidence>
<comment type="caution">
    <text evidence="5">The sequence shown here is derived from an EMBL/GenBank/DDBJ whole genome shotgun (WGS) entry which is preliminary data.</text>
</comment>
<name>A0AAI8YVS9_9PEZI</name>
<dbReference type="EMBL" id="CAVMBE010000013">
    <property type="protein sequence ID" value="CAK3927708.1"/>
    <property type="molecule type" value="Genomic_DNA"/>
</dbReference>
<dbReference type="AlphaFoldDB" id="A0AAI8YVS9"/>
<dbReference type="GO" id="GO:0000466">
    <property type="term" value="P:maturation of 5.8S rRNA from tricistronic rRNA transcript (SSU-rRNA, 5.8S rRNA, LSU-rRNA)"/>
    <property type="evidence" value="ECO:0007669"/>
    <property type="project" value="TreeGrafter"/>
</dbReference>
<dbReference type="Pfam" id="PF11707">
    <property type="entry name" value="Npa1"/>
    <property type="match status" value="1"/>
</dbReference>
<dbReference type="PANTHER" id="PTHR13500">
    <property type="entry name" value="NUCLEOLAR PRERIBOSOMAL-ASSOCIATED PROTEIN 1"/>
    <property type="match status" value="1"/>
</dbReference>
<proteinExistence type="predicted"/>
<sequence>MSKRESTGEDERPPKRPRQEHSSQPPKVEEIHFARQLQDLLIFRQDGIQQLRNGVASFKAFLESILYHKEEDHRGRQISILREYLETQKPSEKDTERPFLPQLWQAWSFANQNNNDHLASSISAVLALLLKTLSGVLDLREHGVLLGRTVLQHQHLRLIKRCLDAPKHKDFIISPSLRLLTEVTSFDGGVLARQVYKRREETFDINNLRRLLGVVKLDISEEEARRKPALRTLTLRYILTLLKYLHEGGKIDVLKNKPLCGAMFQHIQDDPSDLVAELLNTMEQSILKDAELPRSSKAALLTPQNLERVTSIASRGNEAHSASDRAYVWLKTVCTHHVYGVFRKSGWYPPGTSHLNSTGSDKLIQLGLDSIEFYDSAESINVRNPILLSWIQTLRAQSNERERELLITCFASAPELVAAYFSQKPFQLEPKLSNTWIGYASLMFEVVNLPVPENFGDEEEIPNLPPQTSIAVESILPRPLNRGVLTRCLNQSSGLITFFAVRILVKAFEKLSIVLSQLRRGPHTEQALWDEAAERLRERSDARCPAMKDVIAAYRKIPDDHEHAMQREAATKLVSLYYEVSPVQALEEQFDVSVALATALRRSEKAGANDEELRTFRALELEHLLNIARHGTNMRWFNKQGSLEHPPSVALLRIHRKDKRNKQIRSLLGHVLTENGILNQQKVNEGPSPLDALVASTLDLQDGSSVWAFVEDCFTRCVRQPVKYVDSLEAISADGKGSIEGVKTNLPSLLTAVLLEQASFVAAQSDTAGKERQAWIVQFLGLLSQTSDDCEILRQLSTQATQTLGLKIKKADKTSAKALLADLTIEETGTSAAEAEQTVIAGETPVQLPYEPPQKEASSHPELLRWSQKDLELAIEDGDVDALILDLCSEQVSVRKQAATQINKLKFQLRAATSQENSAQLALLVGELMETFEQQYTNPVNPMPYIAGTFAVRALHVQTQPQHFIYPKLNHFLIRGPEWRANTLPSYWLSTTVLDQPKVDDAYWREAQWVLDWLVDGLRTPADLEILRRGSIFEKLLGLWISPGAASHKQIREKCFELVFRASCVESGSDFLITRIGILSWLDMVSTSDAKAAVLKDRILETCDTERIQAWKGGRKASKIV</sequence>
<organism evidence="5 6">
    <name type="scientific">Lecanosticta acicola</name>
    <dbReference type="NCBI Taxonomy" id="111012"/>
    <lineage>
        <taxon>Eukaryota</taxon>
        <taxon>Fungi</taxon>
        <taxon>Dikarya</taxon>
        <taxon>Ascomycota</taxon>
        <taxon>Pezizomycotina</taxon>
        <taxon>Dothideomycetes</taxon>
        <taxon>Dothideomycetidae</taxon>
        <taxon>Mycosphaerellales</taxon>
        <taxon>Mycosphaerellaceae</taxon>
        <taxon>Lecanosticta</taxon>
    </lineage>
</organism>
<dbReference type="GO" id="GO:0000463">
    <property type="term" value="P:maturation of LSU-rRNA from tricistronic rRNA transcript (SSU-rRNA, 5.8S rRNA, LSU-rRNA)"/>
    <property type="evidence" value="ECO:0007669"/>
    <property type="project" value="TreeGrafter"/>
</dbReference>
<keyword evidence="6" id="KW-1185">Reference proteome</keyword>
<feature type="region of interest" description="Disordered" evidence="1">
    <location>
        <begin position="1"/>
        <end position="27"/>
    </location>
</feature>
<evidence type="ECO:0000256" key="1">
    <source>
        <dbReference type="SAM" id="MobiDB-lite"/>
    </source>
</evidence>
<dbReference type="InterPro" id="IPR021714">
    <property type="entry name" value="URB1_N"/>
</dbReference>
<dbReference type="PANTHER" id="PTHR13500:SF0">
    <property type="entry name" value="NUCLEOLAR PRE-RIBOSOMAL-ASSOCIATED PROTEIN 1"/>
    <property type="match status" value="1"/>
</dbReference>
<dbReference type="Pfam" id="PF16201">
    <property type="entry name" value="NopRA1"/>
    <property type="match status" value="1"/>
</dbReference>
<dbReference type="Pfam" id="PF26140">
    <property type="entry name" value="HEAT_URB1"/>
    <property type="match status" value="1"/>
</dbReference>
<evidence type="ECO:0000259" key="2">
    <source>
        <dbReference type="Pfam" id="PF11707"/>
    </source>
</evidence>
<dbReference type="InterPro" id="IPR039844">
    <property type="entry name" value="URB1"/>
</dbReference>